<comment type="catalytic activity">
    <reaction evidence="1 5 6">
        <text>[protein]-peptidylproline (omega=180) = [protein]-peptidylproline (omega=0)</text>
        <dbReference type="Rhea" id="RHEA:16237"/>
        <dbReference type="Rhea" id="RHEA-COMP:10747"/>
        <dbReference type="Rhea" id="RHEA-COMP:10748"/>
        <dbReference type="ChEBI" id="CHEBI:83833"/>
        <dbReference type="ChEBI" id="CHEBI:83834"/>
        <dbReference type="EC" id="5.2.1.8"/>
    </reaction>
</comment>
<sequence>MTITDISLGNGEEAKQGQILTVHYTGTLEDGTKFDSSLERNAPFRFILGAGQVIKGWEMGFSGMKIGGKRKLVIPSDFAYGSQSIGNIPANSTLFFDIELLAVEDQETF</sequence>
<evidence type="ECO:0000256" key="2">
    <source>
        <dbReference type="ARBA" id="ARBA00006577"/>
    </source>
</evidence>
<dbReference type="EC" id="5.2.1.8" evidence="6"/>
<dbReference type="PANTHER" id="PTHR43811:SF19">
    <property type="entry name" value="39 KDA FK506-BINDING NUCLEAR PROTEIN"/>
    <property type="match status" value="1"/>
</dbReference>
<evidence type="ECO:0000256" key="1">
    <source>
        <dbReference type="ARBA" id="ARBA00000971"/>
    </source>
</evidence>
<dbReference type="SUPFAM" id="SSF54534">
    <property type="entry name" value="FKBP-like"/>
    <property type="match status" value="1"/>
</dbReference>
<keyword evidence="4 5" id="KW-0413">Isomerase</keyword>
<evidence type="ECO:0000256" key="3">
    <source>
        <dbReference type="ARBA" id="ARBA00023110"/>
    </source>
</evidence>
<dbReference type="PROSITE" id="PS50059">
    <property type="entry name" value="FKBP_PPIASE"/>
    <property type="match status" value="1"/>
</dbReference>
<dbReference type="Pfam" id="PF00254">
    <property type="entry name" value="FKBP_C"/>
    <property type="match status" value="1"/>
</dbReference>
<reference evidence="8 9" key="1">
    <citation type="journal article" date="2016" name="Nat. Commun.">
        <title>Thousands of microbial genomes shed light on interconnected biogeochemical processes in an aquifer system.</title>
        <authorList>
            <person name="Anantharaman K."/>
            <person name="Brown C.T."/>
            <person name="Hug L.A."/>
            <person name="Sharon I."/>
            <person name="Castelle C.J."/>
            <person name="Probst A.J."/>
            <person name="Thomas B.C."/>
            <person name="Singh A."/>
            <person name="Wilkins M.J."/>
            <person name="Karaoz U."/>
            <person name="Brodie E.L."/>
            <person name="Williams K.H."/>
            <person name="Hubbard S.S."/>
            <person name="Banfield J.F."/>
        </authorList>
    </citation>
    <scope>NUCLEOTIDE SEQUENCE [LARGE SCALE GENOMIC DNA]</scope>
</reference>
<proteinExistence type="inferred from homology"/>
<dbReference type="Proteomes" id="UP000186029">
    <property type="component" value="Unassembled WGS sequence"/>
</dbReference>
<dbReference type="Gene3D" id="3.10.50.40">
    <property type="match status" value="1"/>
</dbReference>
<evidence type="ECO:0000313" key="9">
    <source>
        <dbReference type="Proteomes" id="UP000186029"/>
    </source>
</evidence>
<evidence type="ECO:0000259" key="7">
    <source>
        <dbReference type="PROSITE" id="PS50059"/>
    </source>
</evidence>
<evidence type="ECO:0000313" key="8">
    <source>
        <dbReference type="EMBL" id="OGD66636.1"/>
    </source>
</evidence>
<name>A0A1F5EHE4_9BACT</name>
<dbReference type="AlphaFoldDB" id="A0A1F5EHE4"/>
<dbReference type="EMBL" id="MFAC01000026">
    <property type="protein sequence ID" value="OGD66636.1"/>
    <property type="molecule type" value="Genomic_DNA"/>
</dbReference>
<dbReference type="FunFam" id="3.10.50.40:FF:000006">
    <property type="entry name" value="Peptidyl-prolyl cis-trans isomerase"/>
    <property type="match status" value="1"/>
</dbReference>
<gene>
    <name evidence="8" type="ORF">A2Z61_00195</name>
</gene>
<accession>A0A1F5EHE4</accession>
<dbReference type="PANTHER" id="PTHR43811">
    <property type="entry name" value="FKBP-TYPE PEPTIDYL-PROLYL CIS-TRANS ISOMERASE FKPA"/>
    <property type="match status" value="1"/>
</dbReference>
<dbReference type="InterPro" id="IPR001179">
    <property type="entry name" value="PPIase_FKBP_dom"/>
</dbReference>
<keyword evidence="3 5" id="KW-0697">Rotamase</keyword>
<dbReference type="GO" id="GO:0003755">
    <property type="term" value="F:peptidyl-prolyl cis-trans isomerase activity"/>
    <property type="evidence" value="ECO:0007669"/>
    <property type="project" value="UniProtKB-UniRule"/>
</dbReference>
<dbReference type="STRING" id="1797580.A2Z61_00195"/>
<organism evidence="8 9">
    <name type="scientific">Candidatus Campbellbacteria bacterium RIFCSPLOWO2_02_35_12</name>
    <dbReference type="NCBI Taxonomy" id="1797580"/>
    <lineage>
        <taxon>Bacteria</taxon>
        <taxon>Candidatus Campbelliibacteriota</taxon>
    </lineage>
</organism>
<evidence type="ECO:0000256" key="4">
    <source>
        <dbReference type="ARBA" id="ARBA00023235"/>
    </source>
</evidence>
<dbReference type="InterPro" id="IPR046357">
    <property type="entry name" value="PPIase_dom_sf"/>
</dbReference>
<protein>
    <recommendedName>
        <fullName evidence="6">Peptidyl-prolyl cis-trans isomerase</fullName>
        <ecNumber evidence="6">5.2.1.8</ecNumber>
    </recommendedName>
</protein>
<evidence type="ECO:0000256" key="5">
    <source>
        <dbReference type="PROSITE-ProRule" id="PRU00277"/>
    </source>
</evidence>
<comment type="similarity">
    <text evidence="2 6">Belongs to the FKBP-type PPIase family.</text>
</comment>
<comment type="caution">
    <text evidence="8">The sequence shown here is derived from an EMBL/GenBank/DDBJ whole genome shotgun (WGS) entry which is preliminary data.</text>
</comment>
<feature type="domain" description="PPIase FKBP-type" evidence="7">
    <location>
        <begin position="17"/>
        <end position="104"/>
    </location>
</feature>
<evidence type="ECO:0000256" key="6">
    <source>
        <dbReference type="RuleBase" id="RU003915"/>
    </source>
</evidence>